<dbReference type="STRING" id="1249627.D779_3142"/>
<proteinExistence type="predicted"/>
<comment type="caution">
    <text evidence="2">The sequence shown here is derived from an EMBL/GenBank/DDBJ whole genome shotgun (WGS) entry which is preliminary data.</text>
</comment>
<dbReference type="EMBL" id="AONC01000052">
    <property type="protein sequence ID" value="EXJ13942.1"/>
    <property type="molecule type" value="Genomic_DNA"/>
</dbReference>
<dbReference type="InterPro" id="IPR013783">
    <property type="entry name" value="Ig-like_fold"/>
</dbReference>
<accession>W9VD20</accession>
<evidence type="ECO:0000313" key="3">
    <source>
        <dbReference type="Proteomes" id="UP000019460"/>
    </source>
</evidence>
<keyword evidence="3" id="KW-1185">Reference proteome</keyword>
<dbReference type="Proteomes" id="UP000019460">
    <property type="component" value="Unassembled WGS sequence"/>
</dbReference>
<gene>
    <name evidence="2" type="ORF">D779_3142</name>
</gene>
<dbReference type="Pfam" id="PF04773">
    <property type="entry name" value="FecR"/>
    <property type="match status" value="1"/>
</dbReference>
<dbReference type="Gene3D" id="2.60.40.10">
    <property type="entry name" value="Immunoglobulins"/>
    <property type="match status" value="3"/>
</dbReference>
<dbReference type="AlphaFoldDB" id="W9VD20"/>
<evidence type="ECO:0000259" key="1">
    <source>
        <dbReference type="Pfam" id="PF04773"/>
    </source>
</evidence>
<evidence type="ECO:0000313" key="2">
    <source>
        <dbReference type="EMBL" id="EXJ13942.1"/>
    </source>
</evidence>
<dbReference type="OrthoDB" id="9813091at2"/>
<dbReference type="eggNOG" id="COG4254">
    <property type="taxonomic scope" value="Bacteria"/>
</dbReference>
<feature type="domain" description="FecR protein" evidence="1">
    <location>
        <begin position="193"/>
        <end position="289"/>
    </location>
</feature>
<dbReference type="InterPro" id="IPR006860">
    <property type="entry name" value="FecR"/>
</dbReference>
<dbReference type="InterPro" id="IPR036779">
    <property type="entry name" value="LysM_dom_sf"/>
</dbReference>
<dbReference type="Gene3D" id="3.10.350.10">
    <property type="entry name" value="LysM domain"/>
    <property type="match status" value="1"/>
</dbReference>
<protein>
    <recommendedName>
        <fullName evidence="1">FecR protein domain-containing protein</fullName>
    </recommendedName>
</protein>
<dbReference type="RefSeq" id="WP_043755991.1">
    <property type="nucleotide sequence ID" value="NZ_AONC01000052.1"/>
</dbReference>
<reference evidence="2 3" key="1">
    <citation type="submission" date="2012-11" db="EMBL/GenBank/DDBJ databases">
        <title>Genome assembly of Thiorhodococcus sp. AK35.</title>
        <authorList>
            <person name="Nupur N."/>
            <person name="Khatri I."/>
            <person name="Subramanian S."/>
            <person name="Pinnaka A."/>
        </authorList>
    </citation>
    <scope>NUCLEOTIDE SEQUENCE [LARGE SCALE GENOMIC DNA]</scope>
    <source>
        <strain evidence="2 3">AK35</strain>
    </source>
</reference>
<name>W9VD20_9GAMM</name>
<organism evidence="2 3">
    <name type="scientific">Imhoffiella purpurea</name>
    <dbReference type="NCBI Taxonomy" id="1249627"/>
    <lineage>
        <taxon>Bacteria</taxon>
        <taxon>Pseudomonadati</taxon>
        <taxon>Pseudomonadota</taxon>
        <taxon>Gammaproteobacteria</taxon>
        <taxon>Chromatiales</taxon>
        <taxon>Chromatiaceae</taxon>
        <taxon>Imhoffiella</taxon>
    </lineage>
</organism>
<sequence length="774" mass="84428">MDGLVTCVRFILVLGSLSGPLALADASIGAVLEPGQSLRELAAEHLGDPDAWPEILRANRLDSPHQVRPGMRLVLPVEAMRHLDRALGDLRGLVFRATAAGAEVLATETIADALSEQAAALQARRRGDLGEALRLARSGIAEAGRALETSLSQRDLAAEAVLDAAGGVVQRRRPSEFDWTRIPIRTLLAERERLRTLAQSFAVLRFRDASSLRMSENAQMAIRRLRRDRLTRSEQVDVVLYGGDLRALIASGGRQSLRVEVPGIETSGDSTHYWLRKDAESMRLANYAGTFQVSAGGGSVMVGENQGTLVEVDRPPVPPIDLLPPPQPLEPEQGAVLYGRGVELAWSPVAGASAYWLEVAVDPEFSRLVFTRTDLSGTEQRVPVDREGLYYWRLSSVDAAGLPGAASLARLFQVDRDAVPPYLSVETPAEGLRVDADSVQVRGRVEPGARLWIDGAPVQVEPDGGFAVERHLDEGPNRLLFEVRDAAGNLSRLERRLYRTPESPMPLRLAEHLPRDDLGRILVTRPQFGLSGRTLPDAEVRIQSETHPGLSAATQADAEGRFDLILSLPDPSTRLRAVASGPLGERAESALEVVLDSVPPLIRLDREPPRRTADPRLTLSGRVEEGESLMFDGQPVALSETGAFAFCIPLRSGENRIRLVARDRAGNPAVLERGILLDREPPRLIRYDLVEEGDGPLRLLRVEIEAEDASGMTAGIPYRLDLGGRSRQGIARRGSGRNSYQDRVALPADSALGPRLRSVELRDYLGNRREVAIE</sequence>